<evidence type="ECO:0000313" key="2">
    <source>
        <dbReference type="Proteomes" id="UP000679690"/>
    </source>
</evidence>
<protein>
    <submittedName>
        <fullName evidence="1">Nucleotidyltransferase domain-containing protein</fullName>
    </submittedName>
</protein>
<dbReference type="InterPro" id="IPR018775">
    <property type="entry name" value="RlaP"/>
</dbReference>
<dbReference type="EMBL" id="JAGFNS010000030">
    <property type="protein sequence ID" value="MBO3742661.1"/>
    <property type="molecule type" value="Genomic_DNA"/>
</dbReference>
<organism evidence="1 2">
    <name type="scientific">Actinoplanes flavus</name>
    <dbReference type="NCBI Taxonomy" id="2820290"/>
    <lineage>
        <taxon>Bacteria</taxon>
        <taxon>Bacillati</taxon>
        <taxon>Actinomycetota</taxon>
        <taxon>Actinomycetes</taxon>
        <taxon>Micromonosporales</taxon>
        <taxon>Micromonosporaceae</taxon>
        <taxon>Actinoplanes</taxon>
    </lineage>
</organism>
<dbReference type="Proteomes" id="UP000679690">
    <property type="component" value="Unassembled WGS sequence"/>
</dbReference>
<name>A0ABS3UVR3_9ACTN</name>
<gene>
    <name evidence="1" type="ORF">J5X75_34635</name>
</gene>
<sequence length="231" mass="25518">MIEPANVLLSGIVGSTAYGLAGPGSDIDRLGVFAAPTTAFHGLAFPADSVVSSKPDATFHEARRYANLALGGNPTVSELMWLPEDLYETRHPLGDDLIGIRTAFLSAKRVRDSYLGYATQQFKRLEARGDGSFSADTRKRTAKHARHLLRLCAQGLDLYVTGHLRLRLDDPQRFLEFGERVAAGDVDLARRMMADYESRFDTAPAALPSEPDRPAVESWLHRVRARFFEAT</sequence>
<reference evidence="1 2" key="1">
    <citation type="submission" date="2021-03" db="EMBL/GenBank/DDBJ databases">
        <title>Actinoplanes flavus sp. nov., a novel actinomycete isolated from Coconut Palm rhizosphere soil.</title>
        <authorList>
            <person name="Luo X."/>
        </authorList>
    </citation>
    <scope>NUCLEOTIDE SEQUENCE [LARGE SCALE GENOMIC DNA]</scope>
    <source>
        <strain evidence="1 2">NEAU-H7</strain>
    </source>
</reference>
<dbReference type="PANTHER" id="PTHR34817:SF1">
    <property type="entry name" value="NUCLEOTIDYLTRANSFERASE"/>
    <property type="match status" value="1"/>
</dbReference>
<comment type="caution">
    <text evidence="1">The sequence shown here is derived from an EMBL/GenBank/DDBJ whole genome shotgun (WGS) entry which is preliminary data.</text>
</comment>
<proteinExistence type="predicted"/>
<accession>A0ABS3UVR3</accession>
<dbReference type="PANTHER" id="PTHR34817">
    <property type="entry name" value="NUCLEOTIDYLTRANSFERASE"/>
    <property type="match status" value="1"/>
</dbReference>
<dbReference type="Pfam" id="PF10127">
    <property type="entry name" value="RlaP"/>
    <property type="match status" value="1"/>
</dbReference>
<evidence type="ECO:0000313" key="1">
    <source>
        <dbReference type="EMBL" id="MBO3742661.1"/>
    </source>
</evidence>
<dbReference type="RefSeq" id="WP_208471857.1">
    <property type="nucleotide sequence ID" value="NZ_JAGFNS010000030.1"/>
</dbReference>
<keyword evidence="2" id="KW-1185">Reference proteome</keyword>